<reference evidence="4 6" key="2">
    <citation type="submission" date="2017-05" db="EMBL/GenBank/DDBJ databases">
        <authorList>
            <person name="Song R."/>
            <person name="Chenine A.L."/>
            <person name="Ruprecht R.M."/>
        </authorList>
    </citation>
    <scope>NUCLEOTIDE SEQUENCE [LARGE SCALE GENOMIC DNA]</scope>
    <source>
        <strain evidence="4 6">PR350</strain>
    </source>
</reference>
<dbReference type="SUPFAM" id="SSF53756">
    <property type="entry name" value="UDP-Glycosyltransferase/glycogen phosphorylase"/>
    <property type="match status" value="1"/>
</dbReference>
<dbReference type="InterPro" id="IPR028098">
    <property type="entry name" value="Glyco_trans_4-like_N"/>
</dbReference>
<dbReference type="EMBL" id="KC526899">
    <property type="protein sequence ID" value="AHB32333.1"/>
    <property type="molecule type" value="Genomic_DNA"/>
</dbReference>
<dbReference type="Proteomes" id="UP000248662">
    <property type="component" value="Unassembled WGS sequence"/>
</dbReference>
<dbReference type="EMBL" id="NGEL01000074">
    <property type="protein sequence ID" value="OTM89738.1"/>
    <property type="molecule type" value="Genomic_DNA"/>
</dbReference>
<dbReference type="GO" id="GO:1901135">
    <property type="term" value="P:carbohydrate derivative metabolic process"/>
    <property type="evidence" value="ECO:0007669"/>
    <property type="project" value="UniProtKB-ARBA"/>
</dbReference>
<dbReference type="Proteomes" id="UP000194699">
    <property type="component" value="Unassembled WGS sequence"/>
</dbReference>
<evidence type="ECO:0000313" key="6">
    <source>
        <dbReference type="Proteomes" id="UP000194699"/>
    </source>
</evidence>
<name>V5RAU6_ACIBA</name>
<protein>
    <submittedName>
        <fullName evidence="5">Glycosyltransferase</fullName>
    </submittedName>
    <submittedName>
        <fullName evidence="3">Gtr108</fullName>
    </submittedName>
</protein>
<evidence type="ECO:0000259" key="2">
    <source>
        <dbReference type="Pfam" id="PF13439"/>
    </source>
</evidence>
<evidence type="ECO:0000313" key="7">
    <source>
        <dbReference type="Proteomes" id="UP000248662"/>
    </source>
</evidence>
<dbReference type="AlphaFoldDB" id="V5RAU6"/>
<dbReference type="PANTHER" id="PTHR12526:SF637">
    <property type="entry name" value="GLYCOSYLTRANSFERASE EPSF-RELATED"/>
    <property type="match status" value="1"/>
</dbReference>
<evidence type="ECO:0000259" key="1">
    <source>
        <dbReference type="Pfam" id="PF00534"/>
    </source>
</evidence>
<dbReference type="Pfam" id="PF13439">
    <property type="entry name" value="Glyco_transf_4"/>
    <property type="match status" value="1"/>
</dbReference>
<dbReference type="PANTHER" id="PTHR12526">
    <property type="entry name" value="GLYCOSYLTRANSFERASE"/>
    <property type="match status" value="1"/>
</dbReference>
<organism evidence="3">
    <name type="scientific">Acinetobacter baumannii</name>
    <dbReference type="NCBI Taxonomy" id="470"/>
    <lineage>
        <taxon>Bacteria</taxon>
        <taxon>Pseudomonadati</taxon>
        <taxon>Pseudomonadota</taxon>
        <taxon>Gammaproteobacteria</taxon>
        <taxon>Moraxellales</taxon>
        <taxon>Moraxellaceae</taxon>
        <taxon>Acinetobacter</taxon>
        <taxon>Acinetobacter calcoaceticus/baumannii complex</taxon>
    </lineage>
</organism>
<evidence type="ECO:0000313" key="5">
    <source>
        <dbReference type="EMBL" id="PZM14583.1"/>
    </source>
</evidence>
<dbReference type="Gene3D" id="3.40.50.2000">
    <property type="entry name" value="Glycogen Phosphorylase B"/>
    <property type="match status" value="2"/>
</dbReference>
<keyword evidence="5" id="KW-0808">Transferase</keyword>
<dbReference type="InterPro" id="IPR001296">
    <property type="entry name" value="Glyco_trans_1"/>
</dbReference>
<dbReference type="GO" id="GO:0016757">
    <property type="term" value="F:glycosyltransferase activity"/>
    <property type="evidence" value="ECO:0007669"/>
    <property type="project" value="InterPro"/>
</dbReference>
<dbReference type="EMBL" id="QKWF01000159">
    <property type="protein sequence ID" value="PZM14583.1"/>
    <property type="molecule type" value="Genomic_DNA"/>
</dbReference>
<sequence length="344" mass="39575">MNIGILLPEIYNCGPVNVALNIVKELSELENVDIMVISLRPLKNNETLDFFKKYSSLGVYALNENNYFKELENLALHLDVIHSHGFYPDKLVSKLDCNIKKITTVHCMFYKDYIKEYGLFKGFIGALSHFRILNKGRFDTIVGCSLSVRSYCEKYLNNKININYILNGVDQTRFYKLSASKRMELRKGLNFDVYKRIYIYAGRLIRRKRVPELIDLFLIKAQHDDLLIILGDGEELDKCKERAAQGNIKLIGNVDNPEFYYQISDFVISNSSAEGYPMSIIEAVSCGCFAFLSDIEPHREFVSNNPQVSCLLDVWDECKVLSEESVEHLSARVMALSYLNVYEQ</sequence>
<dbReference type="RefSeq" id="WP_031984847.1">
    <property type="nucleotide sequence ID" value="NZ_BHFX01000078.1"/>
</dbReference>
<dbReference type="CDD" id="cd03801">
    <property type="entry name" value="GT4_PimA-like"/>
    <property type="match status" value="1"/>
</dbReference>
<evidence type="ECO:0000313" key="4">
    <source>
        <dbReference type="EMBL" id="OTM89738.1"/>
    </source>
</evidence>
<reference evidence="3" key="1">
    <citation type="journal article" date="2013" name="PLoS ONE">
        <title>Diversity in the major polysaccharide antigen of Acinetobacter baumannii assessed by DNA sequencing, and development of a molecular serotyping scheme.</title>
        <authorList>
            <person name="Hu D."/>
            <person name="Liu B."/>
            <person name="Dijkshoorn L."/>
            <person name="Wang L."/>
            <person name="Reeves P.R."/>
        </authorList>
    </citation>
    <scope>NUCLEOTIDE SEQUENCE</scope>
    <source>
        <strain evidence="3">LUH5546</strain>
    </source>
</reference>
<reference evidence="5 7" key="3">
    <citation type="submission" date="2018-06" db="EMBL/GenBank/DDBJ databases">
        <title>Carbapenemase-producing Acinetobacter spp. from environmental sources in an hospital from French Polynesia.</title>
        <authorList>
            <person name="Bonnin R.A."/>
            <person name="Levy M."/>
            <person name="Cuzon G."/>
            <person name="Dortet L."/>
            <person name="Naas T."/>
        </authorList>
    </citation>
    <scope>NUCLEOTIDE SEQUENCE [LARGE SCALE GENOMIC DNA]</scope>
    <source>
        <strain evidence="5 7">R10</strain>
    </source>
</reference>
<gene>
    <name evidence="3" type="primary">gtr108</name>
    <name evidence="4" type="ORF">B9X95_07500</name>
    <name evidence="5" type="ORF">DOL94_14235</name>
</gene>
<dbReference type="Pfam" id="PF00534">
    <property type="entry name" value="Glycos_transf_1"/>
    <property type="match status" value="1"/>
</dbReference>
<accession>V5RAU6</accession>
<proteinExistence type="predicted"/>
<evidence type="ECO:0000313" key="3">
    <source>
        <dbReference type="EMBL" id="AHB32333.1"/>
    </source>
</evidence>
<feature type="domain" description="Glycosyltransferase subfamily 4-like N-terminal" evidence="2">
    <location>
        <begin position="16"/>
        <end position="172"/>
    </location>
</feature>
<feature type="domain" description="Glycosyl transferase family 1" evidence="1">
    <location>
        <begin position="184"/>
        <end position="305"/>
    </location>
</feature>